<dbReference type="ESTHER" id="chlpd-a1bjv3">
    <property type="family name" value="CarbLipBact_2"/>
</dbReference>
<accession>A1BJV3</accession>
<sequence>MTEKQQQKTQLGILVFHGFTATTDSVSLLVDALHRTGVLVRAPLLAGHGASSPEALRGITCTDWLTDAEKAFSQLSASCEKIILVGHSMGALLALNLAVRHESRVDSLVLAAPAIKLYSIFSPGRPLYRFAPLLARVKKKWEMKTAIADRRYALGTGRYAWVPTDTILSFFLLIEKTISELGSVTVPLFILHNRRETTVMPESATILCNAIATGVSNKSIVWLEHSEHQMFCDSERELAVRAIVDFVDRRVHHNRS</sequence>
<feature type="binding site" evidence="1">
    <location>
        <position position="19"/>
    </location>
    <ligand>
        <name>substrate</name>
    </ligand>
</feature>
<proteinExistence type="predicted"/>
<name>A1BJV3_CHLPD</name>
<gene>
    <name evidence="3" type="ordered locus">Cpha266_2696</name>
</gene>
<dbReference type="GO" id="GO:0052689">
    <property type="term" value="F:carboxylic ester hydrolase activity"/>
    <property type="evidence" value="ECO:0007669"/>
    <property type="project" value="InterPro"/>
</dbReference>
<dbReference type="AlphaFoldDB" id="A1BJV3"/>
<dbReference type="EMBL" id="CP000492">
    <property type="protein sequence ID" value="ABL66680.1"/>
    <property type="molecule type" value="Genomic_DNA"/>
</dbReference>
<dbReference type="InterPro" id="IPR051044">
    <property type="entry name" value="MAG_DAG_Lipase"/>
</dbReference>
<evidence type="ECO:0000313" key="3">
    <source>
        <dbReference type="EMBL" id="ABL66680.1"/>
    </source>
</evidence>
<dbReference type="OrthoDB" id="9777090at2"/>
<dbReference type="InterPro" id="IPR029058">
    <property type="entry name" value="AB_hydrolase_fold"/>
</dbReference>
<protein>
    <submittedName>
        <fullName evidence="3">Alpha/beta hydrolase fold protein</fullName>
    </submittedName>
</protein>
<dbReference type="SUPFAM" id="SSF53474">
    <property type="entry name" value="alpha/beta-Hydrolases"/>
    <property type="match status" value="1"/>
</dbReference>
<dbReference type="RefSeq" id="WP_015961207.1">
    <property type="nucleotide sequence ID" value="NC_008639.1"/>
</dbReference>
<dbReference type="PRINTS" id="PR00111">
    <property type="entry name" value="ABHYDROLASE"/>
</dbReference>
<evidence type="ECO:0000259" key="2">
    <source>
        <dbReference type="Pfam" id="PF12146"/>
    </source>
</evidence>
<dbReference type="Proteomes" id="UP000008701">
    <property type="component" value="Chromosome"/>
</dbReference>
<evidence type="ECO:0000256" key="1">
    <source>
        <dbReference type="PIRSR" id="PIRSR017388-2"/>
    </source>
</evidence>
<dbReference type="PIRSF" id="PIRSF017388">
    <property type="entry name" value="Esterase_lipase"/>
    <property type="match status" value="1"/>
</dbReference>
<dbReference type="KEGG" id="cph:Cpha266_2696"/>
<reference evidence="3 4" key="1">
    <citation type="submission" date="2006-12" db="EMBL/GenBank/DDBJ databases">
        <title>Complete sequence of Chlorobium phaeobacteroides DSM 266.</title>
        <authorList>
            <consortium name="US DOE Joint Genome Institute"/>
            <person name="Copeland A."/>
            <person name="Lucas S."/>
            <person name="Lapidus A."/>
            <person name="Barry K."/>
            <person name="Detter J.C."/>
            <person name="Glavina del Rio T."/>
            <person name="Hammon N."/>
            <person name="Israni S."/>
            <person name="Pitluck S."/>
            <person name="Goltsman E."/>
            <person name="Schmutz J."/>
            <person name="Larimer F."/>
            <person name="Land M."/>
            <person name="Hauser L."/>
            <person name="Mikhailova N."/>
            <person name="Li T."/>
            <person name="Overmann J."/>
            <person name="Bryant D.A."/>
            <person name="Richardson P."/>
        </authorList>
    </citation>
    <scope>NUCLEOTIDE SEQUENCE [LARGE SCALE GENOMIC DNA]</scope>
    <source>
        <strain evidence="3 4">DSM 266</strain>
    </source>
</reference>
<dbReference type="HOGENOM" id="CLU_076594_0_2_10"/>
<dbReference type="Pfam" id="PF12146">
    <property type="entry name" value="Hydrolase_4"/>
    <property type="match status" value="1"/>
</dbReference>
<dbReference type="InterPro" id="IPR012354">
    <property type="entry name" value="Esterase_lipase"/>
</dbReference>
<feature type="binding site" evidence="1">
    <location>
        <position position="89"/>
    </location>
    <ligand>
        <name>substrate</name>
    </ligand>
</feature>
<keyword evidence="4" id="KW-1185">Reference proteome</keyword>
<dbReference type="PANTHER" id="PTHR11614">
    <property type="entry name" value="PHOSPHOLIPASE-RELATED"/>
    <property type="match status" value="1"/>
</dbReference>
<dbReference type="eggNOG" id="COG1647">
    <property type="taxonomic scope" value="Bacteria"/>
</dbReference>
<dbReference type="InterPro" id="IPR000073">
    <property type="entry name" value="AB_hydrolase_1"/>
</dbReference>
<keyword evidence="3" id="KW-0378">Hydrolase</keyword>
<evidence type="ECO:0000313" key="4">
    <source>
        <dbReference type="Proteomes" id="UP000008701"/>
    </source>
</evidence>
<feature type="domain" description="Serine aminopeptidase S33" evidence="2">
    <location>
        <begin position="12"/>
        <end position="234"/>
    </location>
</feature>
<dbReference type="InterPro" id="IPR022742">
    <property type="entry name" value="Hydrolase_4"/>
</dbReference>
<dbReference type="STRING" id="290317.Cpha266_2696"/>
<organism evidence="3 4">
    <name type="scientific">Chlorobium phaeobacteroides (strain DSM 266 / SMG 266 / 2430)</name>
    <dbReference type="NCBI Taxonomy" id="290317"/>
    <lineage>
        <taxon>Bacteria</taxon>
        <taxon>Pseudomonadati</taxon>
        <taxon>Chlorobiota</taxon>
        <taxon>Chlorobiia</taxon>
        <taxon>Chlorobiales</taxon>
        <taxon>Chlorobiaceae</taxon>
        <taxon>Chlorobium/Pelodictyon group</taxon>
        <taxon>Chlorobium</taxon>
    </lineage>
</organism>
<dbReference type="Gene3D" id="3.40.50.1820">
    <property type="entry name" value="alpha/beta hydrolase"/>
    <property type="match status" value="1"/>
</dbReference>